<feature type="region of interest" description="Disordered" evidence="5">
    <location>
        <begin position="1"/>
        <end position="85"/>
    </location>
</feature>
<sequence>MQATPPPLPQFSLELSDSEEEETDGEDGETINLETLTLTEPPAALPPSLSLSPSLSSSSSLSPSSAHTARPAQPPPSDGFKVPFPVDKESRLNAFPMLGGPQRAGGSGSGLRRKVPLAPGCSPLDWARLLTSGRNMRGGVQQLARYTPEELAEHRKRDDIWMALQGKVYNVTQYLKFHPGGAGQLMRGAGKDATELFMKVHPWVNVDGLLEKCHVGYLVKER</sequence>
<evidence type="ECO:0000256" key="4">
    <source>
        <dbReference type="RuleBase" id="RU362121"/>
    </source>
</evidence>
<comment type="similarity">
    <text evidence="4">Belongs to the cytochrome b5 family.</text>
</comment>
<dbReference type="Proteomes" id="UP001212152">
    <property type="component" value="Unassembled WGS sequence"/>
</dbReference>
<dbReference type="GO" id="GO:0004128">
    <property type="term" value="F:cytochrome-b5 reductase activity, acting on NAD(P)H"/>
    <property type="evidence" value="ECO:0007669"/>
    <property type="project" value="TreeGrafter"/>
</dbReference>
<evidence type="ECO:0000256" key="1">
    <source>
        <dbReference type="ARBA" id="ARBA00022617"/>
    </source>
</evidence>
<feature type="region of interest" description="Disordered" evidence="5">
    <location>
        <begin position="93"/>
        <end position="112"/>
    </location>
</feature>
<dbReference type="InterPro" id="IPR018506">
    <property type="entry name" value="Cyt_B5_heme-BS"/>
</dbReference>
<dbReference type="InterPro" id="IPR001199">
    <property type="entry name" value="Cyt_B5-like_heme/steroid-bd"/>
</dbReference>
<gene>
    <name evidence="7" type="ORF">HDU87_000504</name>
</gene>
<feature type="compositionally biased region" description="Low complexity" evidence="5">
    <location>
        <begin position="33"/>
        <end position="66"/>
    </location>
</feature>
<reference evidence="7" key="1">
    <citation type="submission" date="2020-05" db="EMBL/GenBank/DDBJ databases">
        <title>Phylogenomic resolution of chytrid fungi.</title>
        <authorList>
            <person name="Stajich J.E."/>
            <person name="Amses K."/>
            <person name="Simmons R."/>
            <person name="Seto K."/>
            <person name="Myers J."/>
            <person name="Bonds A."/>
            <person name="Quandt C.A."/>
            <person name="Barry K."/>
            <person name="Liu P."/>
            <person name="Grigoriev I."/>
            <person name="Longcore J.E."/>
            <person name="James T.Y."/>
        </authorList>
    </citation>
    <scope>NUCLEOTIDE SEQUENCE</scope>
    <source>
        <strain evidence="7">JEL0379</strain>
    </source>
</reference>
<evidence type="ECO:0000256" key="5">
    <source>
        <dbReference type="SAM" id="MobiDB-lite"/>
    </source>
</evidence>
<dbReference type="InterPro" id="IPR051872">
    <property type="entry name" value="Cytochrome_b5/Flavoprotein_Rdt"/>
</dbReference>
<accession>A0AAD5TCK4</accession>
<keyword evidence="3 4" id="KW-0408">Iron</keyword>
<dbReference type="InterPro" id="IPR036400">
    <property type="entry name" value="Cyt_B5-like_heme/steroid_sf"/>
</dbReference>
<keyword evidence="1 4" id="KW-0349">Heme</keyword>
<protein>
    <recommendedName>
        <fullName evidence="6">Cytochrome b5 heme-binding domain-containing protein</fullName>
    </recommendedName>
</protein>
<dbReference type="Gene3D" id="3.10.120.10">
    <property type="entry name" value="Cytochrome b5-like heme/steroid binding domain"/>
    <property type="match status" value="1"/>
</dbReference>
<feature type="compositionally biased region" description="Acidic residues" evidence="5">
    <location>
        <begin position="16"/>
        <end position="29"/>
    </location>
</feature>
<dbReference type="Pfam" id="PF00173">
    <property type="entry name" value="Cyt-b5"/>
    <property type="match status" value="1"/>
</dbReference>
<evidence type="ECO:0000256" key="3">
    <source>
        <dbReference type="ARBA" id="ARBA00023004"/>
    </source>
</evidence>
<dbReference type="PANTHER" id="PTHR46237">
    <property type="entry name" value="CYTOCHROME B5 REDUCTASE 4 FAMILY MEMBER"/>
    <property type="match status" value="1"/>
</dbReference>
<feature type="domain" description="Cytochrome b5 heme-binding" evidence="6">
    <location>
        <begin position="143"/>
        <end position="219"/>
    </location>
</feature>
<evidence type="ECO:0000256" key="2">
    <source>
        <dbReference type="ARBA" id="ARBA00022723"/>
    </source>
</evidence>
<dbReference type="GO" id="GO:0020037">
    <property type="term" value="F:heme binding"/>
    <property type="evidence" value="ECO:0007669"/>
    <property type="project" value="UniProtKB-UniRule"/>
</dbReference>
<comment type="caution">
    <text evidence="7">The sequence shown here is derived from an EMBL/GenBank/DDBJ whole genome shotgun (WGS) entry which is preliminary data.</text>
</comment>
<dbReference type="PANTHER" id="PTHR46237:SF1">
    <property type="entry name" value="CYTOCHROME B5 REDUCTASE 4"/>
    <property type="match status" value="1"/>
</dbReference>
<evidence type="ECO:0000259" key="6">
    <source>
        <dbReference type="PROSITE" id="PS50255"/>
    </source>
</evidence>
<name>A0AAD5TCK4_9FUNG</name>
<organism evidence="7 8">
    <name type="scientific">Geranomyces variabilis</name>
    <dbReference type="NCBI Taxonomy" id="109894"/>
    <lineage>
        <taxon>Eukaryota</taxon>
        <taxon>Fungi</taxon>
        <taxon>Fungi incertae sedis</taxon>
        <taxon>Chytridiomycota</taxon>
        <taxon>Chytridiomycota incertae sedis</taxon>
        <taxon>Chytridiomycetes</taxon>
        <taxon>Spizellomycetales</taxon>
        <taxon>Powellomycetaceae</taxon>
        <taxon>Geranomyces</taxon>
    </lineage>
</organism>
<dbReference type="GO" id="GO:0005737">
    <property type="term" value="C:cytoplasm"/>
    <property type="evidence" value="ECO:0007669"/>
    <property type="project" value="TreeGrafter"/>
</dbReference>
<evidence type="ECO:0000313" key="8">
    <source>
        <dbReference type="Proteomes" id="UP001212152"/>
    </source>
</evidence>
<evidence type="ECO:0000313" key="7">
    <source>
        <dbReference type="EMBL" id="KAJ3169982.1"/>
    </source>
</evidence>
<dbReference type="PROSITE" id="PS00191">
    <property type="entry name" value="CYTOCHROME_B5_1"/>
    <property type="match status" value="1"/>
</dbReference>
<proteinExistence type="inferred from homology"/>
<dbReference type="FunFam" id="3.10.120.10:FF:000001">
    <property type="entry name" value="Cytochrome b5 reductase 4"/>
    <property type="match status" value="1"/>
</dbReference>
<dbReference type="GO" id="GO:0046872">
    <property type="term" value="F:metal ion binding"/>
    <property type="evidence" value="ECO:0007669"/>
    <property type="project" value="UniProtKB-UniRule"/>
</dbReference>
<dbReference type="SUPFAM" id="SSF55856">
    <property type="entry name" value="Cytochrome b5-like heme/steroid binding domain"/>
    <property type="match status" value="1"/>
</dbReference>
<keyword evidence="2 4" id="KW-0479">Metal-binding</keyword>
<dbReference type="PROSITE" id="PS50255">
    <property type="entry name" value="CYTOCHROME_B5_2"/>
    <property type="match status" value="1"/>
</dbReference>
<keyword evidence="8" id="KW-1185">Reference proteome</keyword>
<dbReference type="EMBL" id="JADGJQ010000102">
    <property type="protein sequence ID" value="KAJ3169982.1"/>
    <property type="molecule type" value="Genomic_DNA"/>
</dbReference>
<dbReference type="AlphaFoldDB" id="A0AAD5TCK4"/>
<dbReference type="PRINTS" id="PR00363">
    <property type="entry name" value="CYTOCHROMEB5"/>
</dbReference>
<dbReference type="SMART" id="SM01117">
    <property type="entry name" value="Cyt-b5"/>
    <property type="match status" value="1"/>
</dbReference>